<sequence length="459" mass="48774">MGAGGFQMQVLLRGLPMVWQTEGCLRKVVEPFGSLLNYIEILDCEEFLPPAKVTVWVSKEGRPPRSMLVILGGGSEVKVQVDQLPSLSSSSYADKVRFGHRRSPIRVAREVGGSRQPEVAPKGPPMAMDGGGEGGSGDGPAVQQSSPVPEKVDDVISSGNPDCQTSIHEASSVLPTGALSTGHVVGGSPSISGGGRSGRVRGRSGSFRCSSDSDYRGGEQWRERRSDVCVTSCLKRQVAGPSIGRGTEGRNVGPRGSRPTNGPDSTRLPKTGPHMVLVHTDSPRNYNLGSDMALVHTDSFLLQPVKGRANQKAKLKSIVVSQREHQAGPSGAAPETGLERPEVDPAPEVVPSALLSQSMTELPKASQGNSREVDEVHILKVSGAPTIPNSQLQGEVSPPVAIKYEDMEFLGSPACVKASQIGMIFENESDKFQFKSFLHKSRIASTSSLPLGHKQQAHT</sequence>
<dbReference type="Proteomes" id="UP001180020">
    <property type="component" value="Unassembled WGS sequence"/>
</dbReference>
<proteinExistence type="predicted"/>
<feature type="region of interest" description="Disordered" evidence="1">
    <location>
        <begin position="184"/>
        <end position="222"/>
    </location>
</feature>
<reference evidence="2" key="2">
    <citation type="submission" date="2023-06" db="EMBL/GenBank/DDBJ databases">
        <authorList>
            <person name="Ma L."/>
            <person name="Liu K.-W."/>
            <person name="Li Z."/>
            <person name="Hsiao Y.-Y."/>
            <person name="Qi Y."/>
            <person name="Fu T."/>
            <person name="Tang G."/>
            <person name="Zhang D."/>
            <person name="Sun W.-H."/>
            <person name="Liu D.-K."/>
            <person name="Li Y."/>
            <person name="Chen G.-Z."/>
            <person name="Liu X.-D."/>
            <person name="Liao X.-Y."/>
            <person name="Jiang Y.-T."/>
            <person name="Yu X."/>
            <person name="Hao Y."/>
            <person name="Huang J."/>
            <person name="Zhao X.-W."/>
            <person name="Ke S."/>
            <person name="Chen Y.-Y."/>
            <person name="Wu W.-L."/>
            <person name="Hsu J.-L."/>
            <person name="Lin Y.-F."/>
            <person name="Huang M.-D."/>
            <person name="Li C.-Y."/>
            <person name="Huang L."/>
            <person name="Wang Z.-W."/>
            <person name="Zhao X."/>
            <person name="Zhong W.-Y."/>
            <person name="Peng D.-H."/>
            <person name="Ahmad S."/>
            <person name="Lan S."/>
            <person name="Zhang J.-S."/>
            <person name="Tsai W.-C."/>
            <person name="Van De Peer Y."/>
            <person name="Liu Z.-J."/>
        </authorList>
    </citation>
    <scope>NUCLEOTIDE SEQUENCE</scope>
    <source>
        <strain evidence="2">CP</strain>
        <tissue evidence="2">Leaves</tissue>
    </source>
</reference>
<dbReference type="AlphaFoldDB" id="A0AAV9ERE7"/>
<organism evidence="2 3">
    <name type="scientific">Acorus calamus</name>
    <name type="common">Sweet flag</name>
    <dbReference type="NCBI Taxonomy" id="4465"/>
    <lineage>
        <taxon>Eukaryota</taxon>
        <taxon>Viridiplantae</taxon>
        <taxon>Streptophyta</taxon>
        <taxon>Embryophyta</taxon>
        <taxon>Tracheophyta</taxon>
        <taxon>Spermatophyta</taxon>
        <taxon>Magnoliopsida</taxon>
        <taxon>Liliopsida</taxon>
        <taxon>Acoraceae</taxon>
        <taxon>Acorus</taxon>
    </lineage>
</organism>
<evidence type="ECO:0008006" key="4">
    <source>
        <dbReference type="Google" id="ProtNLM"/>
    </source>
</evidence>
<feature type="compositionally biased region" description="Basic and acidic residues" evidence="1">
    <location>
        <begin position="211"/>
        <end position="222"/>
    </location>
</feature>
<protein>
    <recommendedName>
        <fullName evidence="4">DUF4283 domain-containing protein</fullName>
    </recommendedName>
</protein>
<evidence type="ECO:0000256" key="1">
    <source>
        <dbReference type="SAM" id="MobiDB-lite"/>
    </source>
</evidence>
<feature type="region of interest" description="Disordered" evidence="1">
    <location>
        <begin position="322"/>
        <end position="345"/>
    </location>
</feature>
<evidence type="ECO:0000313" key="2">
    <source>
        <dbReference type="EMBL" id="KAK1315405.1"/>
    </source>
</evidence>
<comment type="caution">
    <text evidence="2">The sequence shown here is derived from an EMBL/GenBank/DDBJ whole genome shotgun (WGS) entry which is preliminary data.</text>
</comment>
<feature type="region of interest" description="Disordered" evidence="1">
    <location>
        <begin position="240"/>
        <end position="272"/>
    </location>
</feature>
<dbReference type="EMBL" id="JAUJYO010000006">
    <property type="protein sequence ID" value="KAK1315405.1"/>
    <property type="molecule type" value="Genomic_DNA"/>
</dbReference>
<accession>A0AAV9ERE7</accession>
<keyword evidence="3" id="KW-1185">Reference proteome</keyword>
<evidence type="ECO:0000313" key="3">
    <source>
        <dbReference type="Proteomes" id="UP001180020"/>
    </source>
</evidence>
<feature type="compositionally biased region" description="Gly residues" evidence="1">
    <location>
        <begin position="129"/>
        <end position="138"/>
    </location>
</feature>
<reference evidence="2" key="1">
    <citation type="journal article" date="2023" name="Nat. Commun.">
        <title>Diploid and tetraploid genomes of Acorus and the evolution of monocots.</title>
        <authorList>
            <person name="Ma L."/>
            <person name="Liu K.W."/>
            <person name="Li Z."/>
            <person name="Hsiao Y.Y."/>
            <person name="Qi Y."/>
            <person name="Fu T."/>
            <person name="Tang G.D."/>
            <person name="Zhang D."/>
            <person name="Sun W.H."/>
            <person name="Liu D.K."/>
            <person name="Li Y."/>
            <person name="Chen G.Z."/>
            <person name="Liu X.D."/>
            <person name="Liao X.Y."/>
            <person name="Jiang Y.T."/>
            <person name="Yu X."/>
            <person name="Hao Y."/>
            <person name="Huang J."/>
            <person name="Zhao X.W."/>
            <person name="Ke S."/>
            <person name="Chen Y.Y."/>
            <person name="Wu W.L."/>
            <person name="Hsu J.L."/>
            <person name="Lin Y.F."/>
            <person name="Huang M.D."/>
            <person name="Li C.Y."/>
            <person name="Huang L."/>
            <person name="Wang Z.W."/>
            <person name="Zhao X."/>
            <person name="Zhong W.Y."/>
            <person name="Peng D.H."/>
            <person name="Ahmad S."/>
            <person name="Lan S."/>
            <person name="Zhang J.S."/>
            <person name="Tsai W.C."/>
            <person name="Van de Peer Y."/>
            <person name="Liu Z.J."/>
        </authorList>
    </citation>
    <scope>NUCLEOTIDE SEQUENCE</scope>
    <source>
        <strain evidence="2">CP</strain>
    </source>
</reference>
<feature type="region of interest" description="Disordered" evidence="1">
    <location>
        <begin position="108"/>
        <end position="159"/>
    </location>
</feature>
<name>A0AAV9ERE7_ACOCL</name>
<gene>
    <name evidence="2" type="ORF">QJS10_CPA06g01493</name>
</gene>